<organism evidence="2 3">
    <name type="scientific">Truncatella angustata</name>
    <dbReference type="NCBI Taxonomy" id="152316"/>
    <lineage>
        <taxon>Eukaryota</taxon>
        <taxon>Fungi</taxon>
        <taxon>Dikarya</taxon>
        <taxon>Ascomycota</taxon>
        <taxon>Pezizomycotina</taxon>
        <taxon>Sordariomycetes</taxon>
        <taxon>Xylariomycetidae</taxon>
        <taxon>Amphisphaeriales</taxon>
        <taxon>Sporocadaceae</taxon>
        <taxon>Truncatella</taxon>
    </lineage>
</organism>
<sequence>MEIVRESSFFKERGAFALPTPDEVRVLGALTGDSRSEDFNRPPPVILPSLGLLVKYGADVTIVEARTQMMIHKQLQDQVLVPEVFGWAEEGGQRFIYMSYIEGDTLAERWPGLNERERRNVCKELRQMVYAWRTLEHGRQGQYVGSLGGQPLNEIFLRNHPALAGPFQGAGAVQHFQAGCGIDISPEVDTVFTHDDLVPCNIMLSSGPDPKVAAVIDWGQAGWYPTYWEFCKARRVKLLPECFDSGSQEEWHATYLPLIVDAVDEETYYHPWLWFFLSKGI</sequence>
<protein>
    <submittedName>
        <fullName evidence="2">Kinase-like domain-containing protein</fullName>
    </submittedName>
</protein>
<name>A0A9P8UFJ0_9PEZI</name>
<dbReference type="GO" id="GO:0016301">
    <property type="term" value="F:kinase activity"/>
    <property type="evidence" value="ECO:0007669"/>
    <property type="project" value="UniProtKB-KW"/>
</dbReference>
<keyword evidence="3" id="KW-1185">Reference proteome</keyword>
<evidence type="ECO:0000313" key="3">
    <source>
        <dbReference type="Proteomes" id="UP000758603"/>
    </source>
</evidence>
<comment type="caution">
    <text evidence="2">The sequence shown here is derived from an EMBL/GenBank/DDBJ whole genome shotgun (WGS) entry which is preliminary data.</text>
</comment>
<dbReference type="GeneID" id="70133935"/>
<dbReference type="RefSeq" id="XP_045955557.1">
    <property type="nucleotide sequence ID" value="XM_046105044.1"/>
</dbReference>
<keyword evidence="2" id="KW-0808">Transferase</keyword>
<reference evidence="2" key="1">
    <citation type="journal article" date="2021" name="Nat. Commun.">
        <title>Genetic determinants of endophytism in the Arabidopsis root mycobiome.</title>
        <authorList>
            <person name="Mesny F."/>
            <person name="Miyauchi S."/>
            <person name="Thiergart T."/>
            <person name="Pickel B."/>
            <person name="Atanasova L."/>
            <person name="Karlsson M."/>
            <person name="Huettel B."/>
            <person name="Barry K.W."/>
            <person name="Haridas S."/>
            <person name="Chen C."/>
            <person name="Bauer D."/>
            <person name="Andreopoulos W."/>
            <person name="Pangilinan J."/>
            <person name="LaButti K."/>
            <person name="Riley R."/>
            <person name="Lipzen A."/>
            <person name="Clum A."/>
            <person name="Drula E."/>
            <person name="Henrissat B."/>
            <person name="Kohler A."/>
            <person name="Grigoriev I.V."/>
            <person name="Martin F.M."/>
            <person name="Hacquard S."/>
        </authorList>
    </citation>
    <scope>NUCLEOTIDE SEQUENCE</scope>
    <source>
        <strain evidence="2">MPI-SDFR-AT-0073</strain>
    </source>
</reference>
<evidence type="ECO:0000259" key="1">
    <source>
        <dbReference type="Pfam" id="PF01636"/>
    </source>
</evidence>
<dbReference type="InterPro" id="IPR011009">
    <property type="entry name" value="Kinase-like_dom_sf"/>
</dbReference>
<dbReference type="PANTHER" id="PTHR21310:SF54">
    <property type="entry name" value="AMINOGLYCOSIDE PHOSPHOTRANSFERASE DOMAIN-CONTAINING PROTEIN"/>
    <property type="match status" value="1"/>
</dbReference>
<keyword evidence="2" id="KW-0418">Kinase</keyword>
<dbReference type="AlphaFoldDB" id="A0A9P8UFJ0"/>
<dbReference type="InterPro" id="IPR051678">
    <property type="entry name" value="AGP_Transferase"/>
</dbReference>
<evidence type="ECO:0000313" key="2">
    <source>
        <dbReference type="EMBL" id="KAH6649050.1"/>
    </source>
</evidence>
<dbReference type="SUPFAM" id="SSF56112">
    <property type="entry name" value="Protein kinase-like (PK-like)"/>
    <property type="match status" value="1"/>
</dbReference>
<dbReference type="EMBL" id="JAGPXC010000007">
    <property type="protein sequence ID" value="KAH6649050.1"/>
    <property type="molecule type" value="Genomic_DNA"/>
</dbReference>
<dbReference type="InterPro" id="IPR002575">
    <property type="entry name" value="Aminoglycoside_PTrfase"/>
</dbReference>
<dbReference type="Proteomes" id="UP000758603">
    <property type="component" value="Unassembled WGS sequence"/>
</dbReference>
<dbReference type="Pfam" id="PF01636">
    <property type="entry name" value="APH"/>
    <property type="match status" value="1"/>
</dbReference>
<proteinExistence type="predicted"/>
<accession>A0A9P8UFJ0</accession>
<gene>
    <name evidence="2" type="ORF">BKA67DRAFT_594346</name>
</gene>
<dbReference type="OrthoDB" id="5404599at2759"/>
<feature type="domain" description="Aminoglycoside phosphotransferase" evidence="1">
    <location>
        <begin position="65"/>
        <end position="232"/>
    </location>
</feature>
<dbReference type="PANTHER" id="PTHR21310">
    <property type="entry name" value="AMINOGLYCOSIDE PHOSPHOTRANSFERASE-RELATED-RELATED"/>
    <property type="match status" value="1"/>
</dbReference>